<reference evidence="3 4" key="1">
    <citation type="submission" date="2020-05" db="EMBL/GenBank/DDBJ databases">
        <title>Draft genome of xy-202 and genomic insight in genome of the genus Peptostreptococcus.</title>
        <authorList>
            <person name="Zhang Z."/>
        </authorList>
    </citation>
    <scope>NUCLEOTIDE SEQUENCE [LARGE SCALE GENOMIC DNA]</scope>
    <source>
        <strain evidence="3 4">DSM 27025</strain>
    </source>
</reference>
<feature type="chain" id="PRO_5045596386" description="Cell wall binding repeat 2" evidence="2">
    <location>
        <begin position="28"/>
        <end position="746"/>
    </location>
</feature>
<feature type="coiled-coil region" evidence="1">
    <location>
        <begin position="467"/>
        <end position="524"/>
    </location>
</feature>
<feature type="signal peptide" evidence="2">
    <location>
        <begin position="1"/>
        <end position="27"/>
    </location>
</feature>
<evidence type="ECO:0000256" key="1">
    <source>
        <dbReference type="SAM" id="Coils"/>
    </source>
</evidence>
<sequence length="746" mass="83691">MNLKRQACIVLAISSMVGVMTVATSNADVTKDGIQYTKRFRGANRFGTAVEISKQNYPNGAKTLIIANGMNPADALSGGPLAYKFDAPILLVSKSIDDATLNEIARLKPESVYILGGTSSVSIGIERVIKSKLSSNAKCERVKGSNRYETSMKVAELVVGKNSSKGAGFVNGIDSKFPDALSAAPLLGTKGMPLILTNGKSIPNGADKYKANKGNYIIGGSKSININGLSGKRLSGSDRYNTSAVVANEAFPYSNPNVDSSCVLVDGRDYPDALTAISISKKYNAPILLVNNTVPRNIMNYITSQKRDKGYIAGGYGSVSTAVENSVSLKLIENFKKYRNYEQEKKKRLLNDLSNLMSKYDEMVAMLTRNSNNDNAISAYRNLRNDIYNNYTSKKLSDLANVKVETIEEKQKELQKKFEDITNINDEQYNKILREQIDKSREKISENGVMIPEDRMTPSQKELFKKMQKATSLLLEANKNKEKLELAYEIKNFKVSDSGNSSDSNALIKEANELLNNAKKIRTQSPEFLSKKNSLEWAIDDARRSPTSQNLQTLKDAIDDFKYICNSYQMLDERIQKVEKIISDKKSIIEYKFKSEAYKDLNSVNGDDKSLIRDKNTIEAEIVKNKELLNNFKDRNLLTTAENALSSKMVNFNNKIRNYEEIRDRLDVTLKKIEDKKLDESKVKKLKESQDAGIQKIVKDYEDNLEKAKKLTDFDLNASIYDKLRDLDKLLNNSFNQYIEKYNAVK</sequence>
<name>A0ABR6TL42_9FIRM</name>
<feature type="coiled-coil region" evidence="1">
    <location>
        <begin position="397"/>
        <end position="427"/>
    </location>
</feature>
<comment type="caution">
    <text evidence="3">The sequence shown here is derived from an EMBL/GenBank/DDBJ whole genome shotgun (WGS) entry which is preliminary data.</text>
</comment>
<dbReference type="InterPro" id="IPR051922">
    <property type="entry name" value="Bact_Sporulation_Assoc"/>
</dbReference>
<evidence type="ECO:0000313" key="3">
    <source>
        <dbReference type="EMBL" id="MBC2576121.1"/>
    </source>
</evidence>
<accession>A0ABR6TL42</accession>
<evidence type="ECO:0000256" key="2">
    <source>
        <dbReference type="SAM" id="SignalP"/>
    </source>
</evidence>
<evidence type="ECO:0000313" key="4">
    <source>
        <dbReference type="Proteomes" id="UP000713904"/>
    </source>
</evidence>
<dbReference type="Proteomes" id="UP000713904">
    <property type="component" value="Unassembled WGS sequence"/>
</dbReference>
<keyword evidence="4" id="KW-1185">Reference proteome</keyword>
<dbReference type="Gene3D" id="3.40.50.12090">
    <property type="match status" value="2"/>
</dbReference>
<organism evidence="3 4">
    <name type="scientific">Peptostreptococcus canis</name>
    <dbReference type="NCBI Taxonomy" id="1159213"/>
    <lineage>
        <taxon>Bacteria</taxon>
        <taxon>Bacillati</taxon>
        <taxon>Bacillota</taxon>
        <taxon>Clostridia</taxon>
        <taxon>Peptostreptococcales</taxon>
        <taxon>Peptostreptococcaceae</taxon>
        <taxon>Peptostreptococcus</taxon>
    </lineage>
</organism>
<keyword evidence="1" id="KW-0175">Coiled coil</keyword>
<dbReference type="EMBL" id="JABGBW010000003">
    <property type="protein sequence ID" value="MBC2576121.1"/>
    <property type="molecule type" value="Genomic_DNA"/>
</dbReference>
<dbReference type="Pfam" id="PF04122">
    <property type="entry name" value="CW_binding_2"/>
    <property type="match status" value="3"/>
</dbReference>
<evidence type="ECO:0008006" key="5">
    <source>
        <dbReference type="Google" id="ProtNLM"/>
    </source>
</evidence>
<dbReference type="PANTHER" id="PTHR30032:SF8">
    <property type="entry name" value="GERMINATION-SPECIFIC N-ACETYLMURAMOYL-L-ALANINE AMIDASE"/>
    <property type="match status" value="1"/>
</dbReference>
<dbReference type="InterPro" id="IPR007253">
    <property type="entry name" value="Cell_wall-bd_2"/>
</dbReference>
<dbReference type="PANTHER" id="PTHR30032">
    <property type="entry name" value="N-ACETYLMURAMOYL-L-ALANINE AMIDASE-RELATED"/>
    <property type="match status" value="1"/>
</dbReference>
<proteinExistence type="predicted"/>
<gene>
    <name evidence="3" type="ORF">HLB29_05425</name>
</gene>
<dbReference type="RefSeq" id="WP_185624149.1">
    <property type="nucleotide sequence ID" value="NZ_JABGBW010000003.1"/>
</dbReference>
<keyword evidence="2" id="KW-0732">Signal</keyword>
<protein>
    <recommendedName>
        <fullName evidence="5">Cell wall binding repeat 2</fullName>
    </recommendedName>
</protein>